<feature type="compositionally biased region" description="Basic and acidic residues" evidence="1">
    <location>
        <begin position="725"/>
        <end position="741"/>
    </location>
</feature>
<feature type="region of interest" description="Disordered" evidence="1">
    <location>
        <begin position="712"/>
        <end position="776"/>
    </location>
</feature>
<dbReference type="Proteomes" id="UP000321504">
    <property type="component" value="Unassembled WGS sequence"/>
</dbReference>
<proteinExistence type="predicted"/>
<feature type="compositionally biased region" description="Polar residues" evidence="1">
    <location>
        <begin position="767"/>
        <end position="776"/>
    </location>
</feature>
<gene>
    <name evidence="2" type="ORF">FVP01_10485</name>
</gene>
<accession>A0AA46L4K4</accession>
<evidence type="ECO:0000256" key="1">
    <source>
        <dbReference type="SAM" id="MobiDB-lite"/>
    </source>
</evidence>
<dbReference type="RefSeq" id="WP_069540326.1">
    <property type="nucleotide sequence ID" value="NZ_JAQBLF010000001.1"/>
</dbReference>
<protein>
    <submittedName>
        <fullName evidence="2">Uncharacterized protein</fullName>
    </submittedName>
</protein>
<reference evidence="2 3" key="1">
    <citation type="submission" date="2019-08" db="EMBL/GenBank/DDBJ databases">
        <title>Emerging of two pre-pandemic pathogenic O4:KUT lineages of Vibrio parahaemolyticus in coastal eastern China.</title>
        <authorList>
            <person name="Yu H."/>
        </authorList>
    </citation>
    <scope>NUCLEOTIDE SEQUENCE [LARGE SCALE GENOMIC DNA]</scope>
    <source>
        <strain evidence="2 3">HZ17-383</strain>
    </source>
</reference>
<evidence type="ECO:0000313" key="3">
    <source>
        <dbReference type="Proteomes" id="UP000321504"/>
    </source>
</evidence>
<dbReference type="EMBL" id="VRMQ01000002">
    <property type="protein sequence ID" value="TXN16379.1"/>
    <property type="molecule type" value="Genomic_DNA"/>
</dbReference>
<comment type="caution">
    <text evidence="2">The sequence shown here is derived from an EMBL/GenBank/DDBJ whole genome shotgun (WGS) entry which is preliminary data.</text>
</comment>
<name>A0AA46L4K4_VIBPH</name>
<organism evidence="2 3">
    <name type="scientific">Vibrio parahaemolyticus</name>
    <dbReference type="NCBI Taxonomy" id="670"/>
    <lineage>
        <taxon>Bacteria</taxon>
        <taxon>Pseudomonadati</taxon>
        <taxon>Pseudomonadota</taxon>
        <taxon>Gammaproteobacteria</taxon>
        <taxon>Vibrionales</taxon>
        <taxon>Vibrionaceae</taxon>
        <taxon>Vibrio</taxon>
    </lineage>
</organism>
<evidence type="ECO:0000313" key="2">
    <source>
        <dbReference type="EMBL" id="TXN16379.1"/>
    </source>
</evidence>
<sequence length="1054" mass="118718">MADKYFKLTCNKKVSHKAVKESGDLEPVIHYIKAATQELAKSEAVCKVEATHPLCTENENSGYSDFFKGVKAEKISEEDYNAAIIELEAKGVDEGEFIHSDEQQINVPDTPYPTLGQDGYYDTKDPQVEDSSFIYSSETDSMKAAKVFILRVGHSQYAYGFRFKFGDFDKHEKMNLDRTEEKRDDAIDKAVERLEKFLDYQDEFGPEDQKTFISATMKHDFYHAFLEPSELFITALSQHPDAKNALEAHSDYLEVVEGHFADIWPLDKSPNQAIEHVNSMVTIGVLYDLEAFTESLKPYLPAVLTEKTKESMKNIEDVIDKPAANEYIIEPNCWKAALPVTDELHVVIAIRDCGDEGWQYAVEGNQKAERAFGDANDFGCEFATTRKEAIKMAGQAIIDALYKYDSSLSLAKIFMKSPYIQEFEENCIEVMDSEDLPPNECSPIENAVRERLARRPTARMTEGEVKLAMDALQPHITAQTDIEELVETINGLERCGVLFNESEAEYLVARCTVTKNNIQHKPAHNLENEYECFIAEIFSRISDGSPYLTTEQYEEAGEKLAAVVDELTNWHNGEREHNGKYLTFVKDKTLENIRNIDFDDASEVSKSFLNIRTLRAVFRENIELIESMEPASNTLISEVEHPSLLLAIAERLAHENHAVTPERAYTHLLKIITKDTDINALADYIKQLKNPVIIWHSTESVNLVMKFTGQPKADGNNELSSGNNEQKEAQKLPEQGKKEPTDGNGKPKVTKNAPLPESANDEHLADSDNNISGTDVPQNIVEQEPANDPEIPDVDLDESNSNMGIWNQSFKTDLNFTKQDPSTGRLSINAQYRQMKATEIFGPRGKGWGVDVKREWIEDGLPIFANGTYTGVNESVHNMEVELWYIHPNSGERCTLTAFGETERFYWSHNYSRMIKNGECRKKSLTDATGKALSMLGICGDVYMGEYDDENIINRSQMTKTTDNALKQLEFDAKATQQALDKAKSYTDKFSTAPSLAEIKRLQKLAETALDAIPTHDKASKAKKDKALSRIAEQAESAIKDFNADIKDKDQANG</sequence>
<dbReference type="AlphaFoldDB" id="A0AA46L4K4"/>